<reference evidence="1" key="1">
    <citation type="submission" date="2021-02" db="EMBL/GenBank/DDBJ databases">
        <authorList>
            <person name="Dougan E. K."/>
            <person name="Rhodes N."/>
            <person name="Thang M."/>
            <person name="Chan C."/>
        </authorList>
    </citation>
    <scope>NUCLEOTIDE SEQUENCE</scope>
</reference>
<sequence>MATTASGETDSCKESLVEKDRRRSWYSHSRAEDYPVGRMIEPNRKLHDKHVRRLNAFLNDVDAAPFMFKRMVHCKRLHDFGDSYVLDDE</sequence>
<feature type="non-terminal residue" evidence="1">
    <location>
        <position position="89"/>
    </location>
</feature>
<gene>
    <name evidence="1" type="ORF">SNEC2469_LOCUS10773</name>
</gene>
<dbReference type="Proteomes" id="UP000601435">
    <property type="component" value="Unassembled WGS sequence"/>
</dbReference>
<organism evidence="1 2">
    <name type="scientific">Symbiodinium necroappetens</name>
    <dbReference type="NCBI Taxonomy" id="1628268"/>
    <lineage>
        <taxon>Eukaryota</taxon>
        <taxon>Sar</taxon>
        <taxon>Alveolata</taxon>
        <taxon>Dinophyceae</taxon>
        <taxon>Suessiales</taxon>
        <taxon>Symbiodiniaceae</taxon>
        <taxon>Symbiodinium</taxon>
    </lineage>
</organism>
<protein>
    <submittedName>
        <fullName evidence="1">Uncharacterized protein</fullName>
    </submittedName>
</protein>
<accession>A0A812QMR5</accession>
<evidence type="ECO:0000313" key="1">
    <source>
        <dbReference type="EMBL" id="CAE7394980.1"/>
    </source>
</evidence>
<evidence type="ECO:0000313" key="2">
    <source>
        <dbReference type="Proteomes" id="UP000601435"/>
    </source>
</evidence>
<name>A0A812QMR5_9DINO</name>
<dbReference type="AlphaFoldDB" id="A0A812QMR5"/>
<dbReference type="EMBL" id="CAJNJA010017134">
    <property type="protein sequence ID" value="CAE7394980.1"/>
    <property type="molecule type" value="Genomic_DNA"/>
</dbReference>
<keyword evidence="2" id="KW-1185">Reference proteome</keyword>
<dbReference type="OrthoDB" id="446629at2759"/>
<proteinExistence type="predicted"/>
<comment type="caution">
    <text evidence="1">The sequence shown here is derived from an EMBL/GenBank/DDBJ whole genome shotgun (WGS) entry which is preliminary data.</text>
</comment>